<feature type="compositionally biased region" description="Low complexity" evidence="5">
    <location>
        <begin position="838"/>
        <end position="853"/>
    </location>
</feature>
<dbReference type="InterPro" id="IPR036909">
    <property type="entry name" value="Cyt_c-like_dom_sf"/>
</dbReference>
<accession>A0A956SC48</accession>
<organism evidence="7 8">
    <name type="scientific">Eiseniibacteriota bacterium</name>
    <dbReference type="NCBI Taxonomy" id="2212470"/>
    <lineage>
        <taxon>Bacteria</taxon>
        <taxon>Candidatus Eiseniibacteriota</taxon>
    </lineage>
</organism>
<protein>
    <recommendedName>
        <fullName evidence="6">Cytochrome c domain-containing protein</fullName>
    </recommendedName>
</protein>
<comment type="caution">
    <text evidence="7">The sequence shown here is derived from an EMBL/GenBank/DDBJ whole genome shotgun (WGS) entry which is preliminary data.</text>
</comment>
<dbReference type="PANTHER" id="PTHR47197">
    <property type="entry name" value="PROTEIN NIRF"/>
    <property type="match status" value="1"/>
</dbReference>
<dbReference type="NCBIfam" id="TIGR02276">
    <property type="entry name" value="beta_rpt_yvtn"/>
    <property type="match status" value="1"/>
</dbReference>
<dbReference type="Proteomes" id="UP000739538">
    <property type="component" value="Unassembled WGS sequence"/>
</dbReference>
<proteinExistence type="predicted"/>
<keyword evidence="1 4" id="KW-0349">Heme</keyword>
<dbReference type="Gene3D" id="2.60.40.4070">
    <property type="match status" value="1"/>
</dbReference>
<dbReference type="SUPFAM" id="SSF50969">
    <property type="entry name" value="YVTN repeat-like/Quinoprotein amine dehydrogenase"/>
    <property type="match status" value="1"/>
</dbReference>
<dbReference type="PANTHER" id="PTHR47197:SF3">
    <property type="entry name" value="DIHYDRO-HEME D1 DEHYDROGENASE"/>
    <property type="match status" value="1"/>
</dbReference>
<keyword evidence="3 4" id="KW-0408">Iron</keyword>
<gene>
    <name evidence="7" type="ORF">KDA27_04145</name>
</gene>
<dbReference type="InterPro" id="IPR015943">
    <property type="entry name" value="WD40/YVTN_repeat-like_dom_sf"/>
</dbReference>
<dbReference type="PROSITE" id="PS51007">
    <property type="entry name" value="CYTC"/>
    <property type="match status" value="1"/>
</dbReference>
<evidence type="ECO:0000256" key="1">
    <source>
        <dbReference type="ARBA" id="ARBA00022617"/>
    </source>
</evidence>
<dbReference type="EMBL" id="JAGQHS010000013">
    <property type="protein sequence ID" value="MCA9754971.1"/>
    <property type="molecule type" value="Genomic_DNA"/>
</dbReference>
<sequence length="960" mass="103342">MHTHKSCSRNPLRALTAHGPKCRVATARPNEGARSVVASRTSVARALAAVCGLLLLTDAAIADGPQFESPPVHPIQVSADGSRLLAVHQADDRLLVYDLAQSAEPTLEQEIMVGLEPVTVRERTASEVWVVNHLSDSISIVDLSTGQVTATLIVGDEPTDVVFAGNPERAFVCVSRERVVRVYDPSDLGAPPIDIPVLQVDPLALAVSPDGASVYVAALNSGNETTTVPPMSVEQAGGPPPPDPPMGGDLPLPPRVALIVQHDGTAWRDEVGGDWSAYVPYRVYDNDVLRIDVASGTIAEDYSGVGTTLFGLAVHPIDGRLYVSNQEALNLVRFEPKLKSRFAENRVTVIDPGTGTAVPSDLNSHIDYNNPAGSESERALSLSIPTSITVGTDGKVYVAAFGSAKVGVLDQFGVVQRRIDVGDGPCGVALDEARSRLYVLTRIPGGLDVVDLLDDSVSHVGVGFDPTPQEIHVGRKRFYDGRDSSAHGDLSCATCHVYADMDHVAWDLGDPQGEFIDGISGAFAGYHPMKGPMMTQPLKGMVDTDPFHWRGDRPLLSDFNQTFVKLMGRATELSTLEFLEMETFLNAVVYPPNPFRPLDGTLPDPASGPNPTRGEQLFHSGNLVDGGGQCFECHEEPSGAKRLVIPFTLLGENEDQDLVVPHLRNQYEKVGFDRDAAWALRGYGYTHNGVQDDLQMFFGSRDFTFDTQQQKDDVEAFLLYFDTGTHAAVGAQWTFDGANEAAGRSRVETLEAVADLGMIGLVAKGQDLSGQARGWAFIGGGWQPDRSSESPVTLDDVIDLAGNGRAITFTAVYAGCETRLGLDRDLDGYFDRDELDLGSDPGDPGSIPDPSSLPPIAASFTGVRLEPLWPNPASRAVRMALELSVESRVDATIYDVTGRAVRELLRDGPALSGRSETTWDLMDDEGRAVPSGLYFVRAQVTTEVGATETVTRTRRVVVRR</sequence>
<evidence type="ECO:0000256" key="5">
    <source>
        <dbReference type="SAM" id="MobiDB-lite"/>
    </source>
</evidence>
<evidence type="ECO:0000256" key="3">
    <source>
        <dbReference type="ARBA" id="ARBA00023004"/>
    </source>
</evidence>
<dbReference type="SUPFAM" id="SSF46626">
    <property type="entry name" value="Cytochrome c"/>
    <property type="match status" value="2"/>
</dbReference>
<evidence type="ECO:0000256" key="4">
    <source>
        <dbReference type="PROSITE-ProRule" id="PRU00433"/>
    </source>
</evidence>
<dbReference type="InterPro" id="IPR011044">
    <property type="entry name" value="Quino_amine_DH_bsu"/>
</dbReference>
<dbReference type="InterPro" id="IPR011964">
    <property type="entry name" value="YVTN_b-propeller_repeat"/>
</dbReference>
<dbReference type="GO" id="GO:0020037">
    <property type="term" value="F:heme binding"/>
    <property type="evidence" value="ECO:0007669"/>
    <property type="project" value="InterPro"/>
</dbReference>
<feature type="domain" description="Cytochrome c" evidence="6">
    <location>
        <begin position="609"/>
        <end position="725"/>
    </location>
</feature>
<reference evidence="7" key="1">
    <citation type="submission" date="2020-04" db="EMBL/GenBank/DDBJ databases">
        <authorList>
            <person name="Zhang T."/>
        </authorList>
    </citation>
    <scope>NUCLEOTIDE SEQUENCE</scope>
    <source>
        <strain evidence="7">HKST-UBA02</strain>
    </source>
</reference>
<evidence type="ECO:0000313" key="7">
    <source>
        <dbReference type="EMBL" id="MCA9754971.1"/>
    </source>
</evidence>
<keyword evidence="2 4" id="KW-0479">Metal-binding</keyword>
<dbReference type="InterPro" id="IPR009056">
    <property type="entry name" value="Cyt_c-like_dom"/>
</dbReference>
<name>A0A956SC48_UNCEI</name>
<dbReference type="InterPro" id="IPR051200">
    <property type="entry name" value="Host-pathogen_enzymatic-act"/>
</dbReference>
<dbReference type="GO" id="GO:0046872">
    <property type="term" value="F:metal ion binding"/>
    <property type="evidence" value="ECO:0007669"/>
    <property type="project" value="UniProtKB-KW"/>
</dbReference>
<evidence type="ECO:0000259" key="6">
    <source>
        <dbReference type="PROSITE" id="PS51007"/>
    </source>
</evidence>
<reference evidence="7" key="2">
    <citation type="journal article" date="2021" name="Microbiome">
        <title>Successional dynamics and alternative stable states in a saline activated sludge microbial community over 9 years.</title>
        <authorList>
            <person name="Wang Y."/>
            <person name="Ye J."/>
            <person name="Ju F."/>
            <person name="Liu L."/>
            <person name="Boyd J.A."/>
            <person name="Deng Y."/>
            <person name="Parks D.H."/>
            <person name="Jiang X."/>
            <person name="Yin X."/>
            <person name="Woodcroft B.J."/>
            <person name="Tyson G.W."/>
            <person name="Hugenholtz P."/>
            <person name="Polz M.F."/>
            <person name="Zhang T."/>
        </authorList>
    </citation>
    <scope>NUCLEOTIDE SEQUENCE</scope>
    <source>
        <strain evidence="7">HKST-UBA02</strain>
    </source>
</reference>
<feature type="region of interest" description="Disordered" evidence="5">
    <location>
        <begin position="833"/>
        <end position="853"/>
    </location>
</feature>
<feature type="region of interest" description="Disordered" evidence="5">
    <location>
        <begin position="226"/>
        <end position="246"/>
    </location>
</feature>
<dbReference type="Gene3D" id="2.130.10.10">
    <property type="entry name" value="YVTN repeat-like/Quinoprotein amine dehydrogenase"/>
    <property type="match status" value="2"/>
</dbReference>
<dbReference type="AlphaFoldDB" id="A0A956SC48"/>
<evidence type="ECO:0000256" key="2">
    <source>
        <dbReference type="ARBA" id="ARBA00022723"/>
    </source>
</evidence>
<evidence type="ECO:0000313" key="8">
    <source>
        <dbReference type="Proteomes" id="UP000739538"/>
    </source>
</evidence>
<dbReference type="GO" id="GO:0009055">
    <property type="term" value="F:electron transfer activity"/>
    <property type="evidence" value="ECO:0007669"/>
    <property type="project" value="InterPro"/>
</dbReference>